<proteinExistence type="inferred from homology"/>
<dbReference type="NCBIfam" id="NF005537">
    <property type="entry name" value="PRK07199.1"/>
    <property type="match status" value="1"/>
</dbReference>
<comment type="similarity">
    <text evidence="2">Belongs to the ribose-phosphate pyrophosphokinase family.</text>
</comment>
<sequence length="297" mass="31083">MAAVHAFPECMGPATRLAGELDVECRAVEVHRFPDGESRVQVQPGAGAAILYRSLNDPNAKLVELLLAASTLRENGAERVVLVAPYLGYMRQDIAFEPGQAVSQCVVGKLLAEHFDAVLTVDPHLHRISALSEVMPGCDAVSISAAPALAGFIGTEGDPVLVGPDAESRQWVEGIAGPLGLTVLIGEKRRLGDRKVELGFADLSCVAGRRAVLVDDVISSGRTLEVAAAQLLDAGATSVEALTAHCLASDEDLERLRAAGIGNIRSTDSVAGPTVAIPLAGLLADAIMERGWLEEKA</sequence>
<evidence type="ECO:0000256" key="1">
    <source>
        <dbReference type="ARBA" id="ARBA00022727"/>
    </source>
</evidence>
<evidence type="ECO:0000259" key="4">
    <source>
        <dbReference type="Pfam" id="PF13793"/>
    </source>
</evidence>
<accession>A0A4T3F2A9</accession>
<keyword evidence="5" id="KW-0808">Transferase</keyword>
<keyword evidence="1 2" id="KW-0545">Nucleotide biosynthesis</keyword>
<dbReference type="GO" id="GO:0005737">
    <property type="term" value="C:cytoplasm"/>
    <property type="evidence" value="ECO:0007669"/>
    <property type="project" value="TreeGrafter"/>
</dbReference>
<dbReference type="GO" id="GO:0000287">
    <property type="term" value="F:magnesium ion binding"/>
    <property type="evidence" value="ECO:0007669"/>
    <property type="project" value="InterPro"/>
</dbReference>
<dbReference type="CDD" id="cd06223">
    <property type="entry name" value="PRTases_typeI"/>
    <property type="match status" value="1"/>
</dbReference>
<evidence type="ECO:0000259" key="3">
    <source>
        <dbReference type="Pfam" id="PF00156"/>
    </source>
</evidence>
<dbReference type="InterPro" id="IPR000836">
    <property type="entry name" value="PRTase_dom"/>
</dbReference>
<dbReference type="Proteomes" id="UP000309389">
    <property type="component" value="Unassembled WGS sequence"/>
</dbReference>
<dbReference type="Gene3D" id="3.40.50.2020">
    <property type="match status" value="2"/>
</dbReference>
<gene>
    <name evidence="5" type="primary">prs</name>
    <name evidence="5" type="ORF">E5222_10740</name>
</gene>
<dbReference type="FunFam" id="3.40.50.2020:FF:000014">
    <property type="entry name" value="Ribose-phosphate pyrophosphokinase 1"/>
    <property type="match status" value="1"/>
</dbReference>
<dbReference type="SMART" id="SM01400">
    <property type="entry name" value="Pribosyltran_N"/>
    <property type="match status" value="1"/>
</dbReference>
<dbReference type="PANTHER" id="PTHR10210:SF41">
    <property type="entry name" value="RIBOSE-PHOSPHATE PYROPHOSPHOKINASE 1, CHLOROPLASTIC"/>
    <property type="match status" value="1"/>
</dbReference>
<dbReference type="PANTHER" id="PTHR10210">
    <property type="entry name" value="RIBOSE-PHOSPHATE DIPHOSPHOKINASE FAMILY MEMBER"/>
    <property type="match status" value="1"/>
</dbReference>
<dbReference type="GO" id="GO:0016301">
    <property type="term" value="F:kinase activity"/>
    <property type="evidence" value="ECO:0007669"/>
    <property type="project" value="UniProtKB-KW"/>
</dbReference>
<feature type="domain" description="Phosphoribosyltransferase" evidence="3">
    <location>
        <begin position="156"/>
        <end position="245"/>
    </location>
</feature>
<dbReference type="GO" id="GO:0002189">
    <property type="term" value="C:ribose phosphate diphosphokinase complex"/>
    <property type="evidence" value="ECO:0007669"/>
    <property type="project" value="TreeGrafter"/>
</dbReference>
<dbReference type="InterPro" id="IPR029099">
    <property type="entry name" value="Pribosyltran_N"/>
</dbReference>
<evidence type="ECO:0000256" key="2">
    <source>
        <dbReference type="RuleBase" id="RU004324"/>
    </source>
</evidence>
<dbReference type="GO" id="GO:0006015">
    <property type="term" value="P:5-phosphoribose 1-diphosphate biosynthetic process"/>
    <property type="evidence" value="ECO:0007669"/>
    <property type="project" value="TreeGrafter"/>
</dbReference>
<dbReference type="EMBL" id="SSHH01000002">
    <property type="protein sequence ID" value="TIX50717.1"/>
    <property type="molecule type" value="Genomic_DNA"/>
</dbReference>
<dbReference type="GO" id="GO:0006164">
    <property type="term" value="P:purine nucleotide biosynthetic process"/>
    <property type="evidence" value="ECO:0007669"/>
    <property type="project" value="TreeGrafter"/>
</dbReference>
<dbReference type="Pfam" id="PF13793">
    <property type="entry name" value="Pribosyltran_N"/>
    <property type="match status" value="1"/>
</dbReference>
<evidence type="ECO:0000313" key="6">
    <source>
        <dbReference type="Proteomes" id="UP000309389"/>
    </source>
</evidence>
<dbReference type="SUPFAM" id="SSF53271">
    <property type="entry name" value="PRTase-like"/>
    <property type="match status" value="2"/>
</dbReference>
<dbReference type="AlphaFoldDB" id="A0A4T3F2A9"/>
<comment type="caution">
    <text evidence="5">The sequence shown here is derived from an EMBL/GenBank/DDBJ whole genome shotgun (WGS) entry which is preliminary data.</text>
</comment>
<name>A0A4T3F2A9_9SPHN</name>
<dbReference type="NCBIfam" id="TIGR01251">
    <property type="entry name" value="ribP_PPkin"/>
    <property type="match status" value="1"/>
</dbReference>
<feature type="domain" description="Ribose-phosphate pyrophosphokinase N-terminal" evidence="4">
    <location>
        <begin position="14"/>
        <end position="112"/>
    </location>
</feature>
<dbReference type="InterPro" id="IPR005946">
    <property type="entry name" value="Rib-P_diPkinase"/>
</dbReference>
<dbReference type="InterPro" id="IPR029057">
    <property type="entry name" value="PRTase-like"/>
</dbReference>
<dbReference type="GO" id="GO:0004749">
    <property type="term" value="F:ribose phosphate diphosphokinase activity"/>
    <property type="evidence" value="ECO:0007669"/>
    <property type="project" value="UniProtKB-EC"/>
</dbReference>
<dbReference type="Pfam" id="PF00156">
    <property type="entry name" value="Pribosyltran"/>
    <property type="match status" value="1"/>
</dbReference>
<reference evidence="5 6" key="1">
    <citation type="submission" date="2019-04" db="EMBL/GenBank/DDBJ databases">
        <title>Altererythrobacter aquimixticola sp. nov., isolated from sediment of junction between the ocean and a freshwater spring.</title>
        <authorList>
            <person name="Yoon J.-H."/>
        </authorList>
    </citation>
    <scope>NUCLEOTIDE SEQUENCE [LARGE SCALE GENOMIC DNA]</scope>
    <source>
        <strain evidence="5 6">SSKS-13</strain>
    </source>
</reference>
<dbReference type="RefSeq" id="WP_136693737.1">
    <property type="nucleotide sequence ID" value="NZ_SSHH01000002.1"/>
</dbReference>
<dbReference type="OrthoDB" id="324294at2"/>
<evidence type="ECO:0000313" key="5">
    <source>
        <dbReference type="EMBL" id="TIX50717.1"/>
    </source>
</evidence>
<protein>
    <submittedName>
        <fullName evidence="5">Ribose-phosphate diphosphokinase</fullName>
        <ecNumber evidence="5">2.7.6.1</ecNumber>
    </submittedName>
</protein>
<dbReference type="EC" id="2.7.6.1" evidence="5"/>
<organism evidence="5 6">
    <name type="scientific">Alteraurantiacibacter aquimixticola</name>
    <dbReference type="NCBI Taxonomy" id="2489173"/>
    <lineage>
        <taxon>Bacteria</taxon>
        <taxon>Pseudomonadati</taxon>
        <taxon>Pseudomonadota</taxon>
        <taxon>Alphaproteobacteria</taxon>
        <taxon>Sphingomonadales</taxon>
        <taxon>Erythrobacteraceae</taxon>
        <taxon>Alteraurantiacibacter</taxon>
    </lineage>
</organism>
<keyword evidence="6" id="KW-1185">Reference proteome</keyword>
<keyword evidence="5" id="KW-0418">Kinase</keyword>